<dbReference type="Proteomes" id="UP000541426">
    <property type="component" value="Unassembled WGS sequence"/>
</dbReference>
<dbReference type="InterPro" id="IPR052546">
    <property type="entry name" value="Transposase_8_domain"/>
</dbReference>
<gene>
    <name evidence="1" type="ORF">GGQ68_002570</name>
</gene>
<proteinExistence type="predicted"/>
<dbReference type="GO" id="GO:0004803">
    <property type="term" value="F:transposase activity"/>
    <property type="evidence" value="ECO:0007669"/>
    <property type="project" value="InterPro"/>
</dbReference>
<accession>A0A7W6DR71</accession>
<dbReference type="SUPFAM" id="SSF46689">
    <property type="entry name" value="Homeodomain-like"/>
    <property type="match status" value="1"/>
</dbReference>
<comment type="caution">
    <text evidence="1">The sequence shown here is derived from an EMBL/GenBank/DDBJ whole genome shotgun (WGS) entry which is preliminary data.</text>
</comment>
<dbReference type="EMBL" id="JACIEJ010000006">
    <property type="protein sequence ID" value="MBB3986231.1"/>
    <property type="molecule type" value="Genomic_DNA"/>
</dbReference>
<sequence>MKRSRFTEEQIIGVLKEHQAGLGAKELCRKHGVSDATFYKWRAKFGGMEVSDAKKLKALEAENAKLKKLLAEQMMDVSTLKEMLGKNF</sequence>
<dbReference type="Pfam" id="PF01527">
    <property type="entry name" value="HTH_Tnp_1"/>
    <property type="match status" value="1"/>
</dbReference>
<dbReference type="PANTHER" id="PTHR33609">
    <property type="entry name" value="LOW CALCIUM RESPONSE LOCUS PROTEIN S"/>
    <property type="match status" value="1"/>
</dbReference>
<protein>
    <submittedName>
        <fullName evidence="1">Putative transposase</fullName>
    </submittedName>
</protein>
<name>A0A7W6DR71_9RHOB</name>
<dbReference type="InterPro" id="IPR009057">
    <property type="entry name" value="Homeodomain-like_sf"/>
</dbReference>
<dbReference type="GO" id="GO:0006313">
    <property type="term" value="P:DNA transposition"/>
    <property type="evidence" value="ECO:0007669"/>
    <property type="project" value="InterPro"/>
</dbReference>
<reference evidence="1 2" key="1">
    <citation type="submission" date="2020-08" db="EMBL/GenBank/DDBJ databases">
        <title>Genomic Encyclopedia of Type Strains, Phase IV (KMG-IV): sequencing the most valuable type-strain genomes for metagenomic binning, comparative biology and taxonomic classification.</title>
        <authorList>
            <person name="Goeker M."/>
        </authorList>
    </citation>
    <scope>NUCLEOTIDE SEQUENCE [LARGE SCALE GENOMIC DNA]</scope>
    <source>
        <strain evidence="1 2">DSM 102235</strain>
    </source>
</reference>
<keyword evidence="2" id="KW-1185">Reference proteome</keyword>
<dbReference type="GO" id="GO:0003677">
    <property type="term" value="F:DNA binding"/>
    <property type="evidence" value="ECO:0007669"/>
    <property type="project" value="InterPro"/>
</dbReference>
<evidence type="ECO:0000313" key="1">
    <source>
        <dbReference type="EMBL" id="MBB3986231.1"/>
    </source>
</evidence>
<organism evidence="1 2">
    <name type="scientific">Sagittula marina</name>
    <dbReference type="NCBI Taxonomy" id="943940"/>
    <lineage>
        <taxon>Bacteria</taxon>
        <taxon>Pseudomonadati</taxon>
        <taxon>Pseudomonadota</taxon>
        <taxon>Alphaproteobacteria</taxon>
        <taxon>Rhodobacterales</taxon>
        <taxon>Roseobacteraceae</taxon>
        <taxon>Sagittula</taxon>
    </lineage>
</organism>
<dbReference type="PANTHER" id="PTHR33609:SF1">
    <property type="entry name" value="TRANSPOSASE"/>
    <property type="match status" value="1"/>
</dbReference>
<dbReference type="InterPro" id="IPR002514">
    <property type="entry name" value="Transposase_8"/>
</dbReference>
<evidence type="ECO:0000313" key="2">
    <source>
        <dbReference type="Proteomes" id="UP000541426"/>
    </source>
</evidence>
<dbReference type="AlphaFoldDB" id="A0A7W6DR71"/>